<dbReference type="AlphaFoldDB" id="A0A7J6KQ31"/>
<name>A0A7J6KQ31_PERCH</name>
<dbReference type="OrthoDB" id="443342at2759"/>
<keyword evidence="3" id="KW-1185">Reference proteome</keyword>
<comment type="caution">
    <text evidence="2">The sequence shown here is derived from an EMBL/GenBank/DDBJ whole genome shotgun (WGS) entry which is preliminary data.</text>
</comment>
<dbReference type="EMBL" id="JAAPAO010001855">
    <property type="protein sequence ID" value="KAF4648691.1"/>
    <property type="molecule type" value="Genomic_DNA"/>
</dbReference>
<gene>
    <name evidence="2" type="ORF">FOL47_002913</name>
</gene>
<sequence>VSGEGGTGDQQHGAPSGLLFSKTPPEMFSSALRDAARSTLKDDGSEISSSLSELVGLSPLKVCEELLGFAIHSPALENLFFIGTNGSKIGASLSGFSSAWKIPPHRDAYYDPTLWNAVDSKSDGHKFTYERFNRALSLSLSECVGSTAPIRLLAYAGFLPRPVADVIKTTLLAKALSSDQTKLSLKSDVLCWMHIQKLDFTPVVAEADGSSLVSASSSSSSTSEKLRQLYQKFVAVCQSILDKAEVTLQEVQELELPNLRHPLYLLKRWASLPQSIERGNSMVRTVEQERRIHARLASHSSGISLKWCTRRLLYGALLRATPIYDDADLGFAAFINKIECAETGDPDTFMSDLSKLAKRSGYSTVDKFLKLSNKKSSFPQKHAKASRHNQHGRKRSRYDQDSKPYDSSSGRSWFSPEASKGLFTTSELQSP</sequence>
<organism evidence="2 3">
    <name type="scientific">Perkinsus chesapeaki</name>
    <name type="common">Clam parasite</name>
    <name type="synonym">Perkinsus andrewsi</name>
    <dbReference type="NCBI Taxonomy" id="330153"/>
    <lineage>
        <taxon>Eukaryota</taxon>
        <taxon>Sar</taxon>
        <taxon>Alveolata</taxon>
        <taxon>Perkinsozoa</taxon>
        <taxon>Perkinsea</taxon>
        <taxon>Perkinsida</taxon>
        <taxon>Perkinsidae</taxon>
        <taxon>Perkinsus</taxon>
    </lineage>
</organism>
<reference evidence="2 3" key="1">
    <citation type="submission" date="2020-04" db="EMBL/GenBank/DDBJ databases">
        <title>Perkinsus chesapeaki whole genome sequence.</title>
        <authorList>
            <person name="Bogema D.R."/>
        </authorList>
    </citation>
    <scope>NUCLEOTIDE SEQUENCE [LARGE SCALE GENOMIC DNA]</scope>
    <source>
        <strain evidence="2">ATCC PRA-425</strain>
    </source>
</reference>
<feature type="non-terminal residue" evidence="2">
    <location>
        <position position="431"/>
    </location>
</feature>
<feature type="region of interest" description="Disordered" evidence="1">
    <location>
        <begin position="1"/>
        <end position="24"/>
    </location>
</feature>
<feature type="compositionally biased region" description="Basic residues" evidence="1">
    <location>
        <begin position="381"/>
        <end position="396"/>
    </location>
</feature>
<feature type="region of interest" description="Disordered" evidence="1">
    <location>
        <begin position="376"/>
        <end position="417"/>
    </location>
</feature>
<evidence type="ECO:0000313" key="3">
    <source>
        <dbReference type="Proteomes" id="UP000591131"/>
    </source>
</evidence>
<proteinExistence type="predicted"/>
<feature type="non-terminal residue" evidence="2">
    <location>
        <position position="1"/>
    </location>
</feature>
<dbReference type="Proteomes" id="UP000591131">
    <property type="component" value="Unassembled WGS sequence"/>
</dbReference>
<accession>A0A7J6KQ31</accession>
<protein>
    <submittedName>
        <fullName evidence="2">Uncharacterized protein</fullName>
    </submittedName>
</protein>
<evidence type="ECO:0000313" key="2">
    <source>
        <dbReference type="EMBL" id="KAF4648691.1"/>
    </source>
</evidence>
<evidence type="ECO:0000256" key="1">
    <source>
        <dbReference type="SAM" id="MobiDB-lite"/>
    </source>
</evidence>